<comment type="cofactor">
    <cofactor evidence="7 8">
        <name>Mg(2+)</name>
        <dbReference type="ChEBI" id="CHEBI:18420"/>
    </cofactor>
    <text evidence="7 8">Binds 3 Mg(2+) ions per subunit.</text>
</comment>
<keyword evidence="5 7" id="KW-0030">Aminoacyl-tRNA synthetase</keyword>
<dbReference type="Pfam" id="PF00152">
    <property type="entry name" value="tRNA-synt_2"/>
    <property type="match status" value="1"/>
</dbReference>
<dbReference type="NCBIfam" id="NF001756">
    <property type="entry name" value="PRK00484.1"/>
    <property type="match status" value="1"/>
</dbReference>
<keyword evidence="7" id="KW-0648">Protein biosynthesis</keyword>
<dbReference type="GO" id="GO:0005829">
    <property type="term" value="C:cytosol"/>
    <property type="evidence" value="ECO:0007669"/>
    <property type="project" value="TreeGrafter"/>
</dbReference>
<evidence type="ECO:0000256" key="8">
    <source>
        <dbReference type="RuleBase" id="RU000336"/>
    </source>
</evidence>
<feature type="domain" description="Aminoacyl-transfer RNA synthetases class-II family profile" evidence="10">
    <location>
        <begin position="222"/>
        <end position="539"/>
    </location>
</feature>
<organism evidence="11 12">
    <name type="scientific">Actinomyces graevenitzii</name>
    <dbReference type="NCBI Taxonomy" id="55565"/>
    <lineage>
        <taxon>Bacteria</taxon>
        <taxon>Bacillati</taxon>
        <taxon>Actinomycetota</taxon>
        <taxon>Actinomycetes</taxon>
        <taxon>Actinomycetales</taxon>
        <taxon>Actinomycetaceae</taxon>
        <taxon>Actinomyces</taxon>
    </lineage>
</organism>
<evidence type="ECO:0000256" key="5">
    <source>
        <dbReference type="ARBA" id="ARBA00023146"/>
    </source>
</evidence>
<dbReference type="PANTHER" id="PTHR42918">
    <property type="entry name" value="LYSYL-TRNA SYNTHETASE"/>
    <property type="match status" value="1"/>
</dbReference>
<dbReference type="Gene3D" id="2.40.50.140">
    <property type="entry name" value="Nucleic acid-binding proteins"/>
    <property type="match status" value="1"/>
</dbReference>
<keyword evidence="1 7" id="KW-0436">Ligase</keyword>
<dbReference type="InterPro" id="IPR044136">
    <property type="entry name" value="Lys-tRNA-ligase_II_N"/>
</dbReference>
<evidence type="ECO:0000256" key="3">
    <source>
        <dbReference type="ARBA" id="ARBA00022741"/>
    </source>
</evidence>
<keyword evidence="7" id="KW-0963">Cytoplasm</keyword>
<evidence type="ECO:0000256" key="1">
    <source>
        <dbReference type="ARBA" id="ARBA00022598"/>
    </source>
</evidence>
<dbReference type="GO" id="GO:0004824">
    <property type="term" value="F:lysine-tRNA ligase activity"/>
    <property type="evidence" value="ECO:0007669"/>
    <property type="project" value="UniProtKB-UniRule"/>
</dbReference>
<dbReference type="GO" id="GO:0000049">
    <property type="term" value="F:tRNA binding"/>
    <property type="evidence" value="ECO:0007669"/>
    <property type="project" value="TreeGrafter"/>
</dbReference>
<dbReference type="GO" id="GO:0005524">
    <property type="term" value="F:ATP binding"/>
    <property type="evidence" value="ECO:0007669"/>
    <property type="project" value="UniProtKB-UniRule"/>
</dbReference>
<dbReference type="SUPFAM" id="SSF55681">
    <property type="entry name" value="Class II aaRS and biotin synthetases"/>
    <property type="match status" value="1"/>
</dbReference>
<protein>
    <recommendedName>
        <fullName evidence="7">Lysine--tRNA ligase</fullName>
        <ecNumber evidence="7">6.1.1.6</ecNumber>
    </recommendedName>
    <alternativeName>
        <fullName evidence="7">Lysyl-tRNA synthetase</fullName>
        <shortName evidence="7">LysRS</shortName>
    </alternativeName>
</protein>
<evidence type="ECO:0000259" key="10">
    <source>
        <dbReference type="PROSITE" id="PS50862"/>
    </source>
</evidence>
<evidence type="ECO:0000256" key="4">
    <source>
        <dbReference type="ARBA" id="ARBA00022840"/>
    </source>
</evidence>
<dbReference type="SUPFAM" id="SSF50249">
    <property type="entry name" value="Nucleic acid-binding proteins"/>
    <property type="match status" value="1"/>
</dbReference>
<feature type="binding site" evidence="7">
    <location>
        <position position="463"/>
    </location>
    <ligand>
        <name>Mg(2+)</name>
        <dbReference type="ChEBI" id="CHEBI:18420"/>
        <label>1</label>
    </ligand>
</feature>
<dbReference type="GO" id="GO:0006430">
    <property type="term" value="P:lysyl-tRNA aminoacylation"/>
    <property type="evidence" value="ECO:0007669"/>
    <property type="project" value="UniProtKB-UniRule"/>
</dbReference>
<evidence type="ECO:0000256" key="7">
    <source>
        <dbReference type="HAMAP-Rule" id="MF_00252"/>
    </source>
</evidence>
<dbReference type="AlphaFoldDB" id="A0A9E7AFG6"/>
<dbReference type="InterPro" id="IPR018149">
    <property type="entry name" value="Lys-tRNA-synth_II_C"/>
</dbReference>
<dbReference type="InterPro" id="IPR012340">
    <property type="entry name" value="NA-bd_OB-fold"/>
</dbReference>
<feature type="region of interest" description="Disordered" evidence="9">
    <location>
        <begin position="1"/>
        <end position="20"/>
    </location>
</feature>
<gene>
    <name evidence="7 11" type="primary">lysS</name>
    <name evidence="11" type="ORF">M3I41_07720</name>
</gene>
<feature type="binding site" evidence="7">
    <location>
        <position position="456"/>
    </location>
    <ligand>
        <name>Mg(2+)</name>
        <dbReference type="ChEBI" id="CHEBI:18420"/>
        <label>1</label>
    </ligand>
</feature>
<sequence length="544" mass="60492">MSETNSASETKSAAETPVHEQFAVRAAKRERLREEGWDPYPVSVPVTTTIAAVRERFGALEAGQMADENDPQSTVGVAGRVIFLRNTGRLCFVTLQDGAGVTLQAMLSAKAMPSQGHSSLAAFKTDVDLGDHLFVHGQVGSSRRGEMSVFAAPQLREGVEVAQASDDDVLVPAWRIASKALRPLPKTWTNEEGQTVTLSEEQRVRRRELDLIMRPAARDMVRIRAAVNRSIRENFYKRDYIELETPILQVIHGGAAARPFVTHMNAFDMDLYLRIATEIYLKRAVVGGVDRVFEMNRNFRNEGVDSSHSPEFTSLEAYEAYSDYNGMAELTRNLVQQAARDAFGFSEGEEIVTLADGTEYDLSGEWDKIDLYGSVSEALGEEITVNTPREELIKLAEKVGLEVDDYAVNGKIVEDIFEELVGNKLWRPTFVYDFPEDTSPLTRYHRSRPGLTEKWDLYIRGFEAGTAYSELADPVVQRQRFEAQALAAANGDPEAMVLDEDFLVAMEQGFPPCGGMGMGIDRLLMALTGQGIRETITFPLVKRV</sequence>
<dbReference type="InterPro" id="IPR002313">
    <property type="entry name" value="Lys-tRNA-ligase_II"/>
</dbReference>
<evidence type="ECO:0000256" key="9">
    <source>
        <dbReference type="SAM" id="MobiDB-lite"/>
    </source>
</evidence>
<comment type="subcellular location">
    <subcellularLocation>
        <location evidence="7">Cytoplasm</location>
    </subcellularLocation>
</comment>
<keyword evidence="3 7" id="KW-0547">Nucleotide-binding</keyword>
<dbReference type="InterPro" id="IPR045864">
    <property type="entry name" value="aa-tRNA-synth_II/BPL/LPL"/>
</dbReference>
<dbReference type="GO" id="GO:0000287">
    <property type="term" value="F:magnesium ion binding"/>
    <property type="evidence" value="ECO:0007669"/>
    <property type="project" value="UniProtKB-UniRule"/>
</dbReference>
<comment type="similarity">
    <text evidence="7">Belongs to the class-II aminoacyl-tRNA synthetase family.</text>
</comment>
<dbReference type="InterPro" id="IPR004364">
    <property type="entry name" value="Aa-tRNA-synt_II"/>
</dbReference>
<dbReference type="Proteomes" id="UP000830236">
    <property type="component" value="Chromosome"/>
</dbReference>
<dbReference type="KEGG" id="agh:M3I41_07720"/>
<dbReference type="EMBL" id="CP097095">
    <property type="protein sequence ID" value="UQF79465.1"/>
    <property type="molecule type" value="Genomic_DNA"/>
</dbReference>
<evidence type="ECO:0000313" key="12">
    <source>
        <dbReference type="Proteomes" id="UP000830236"/>
    </source>
</evidence>
<feature type="compositionally biased region" description="Polar residues" evidence="9">
    <location>
        <begin position="1"/>
        <end position="13"/>
    </location>
</feature>
<dbReference type="InterPro" id="IPR006195">
    <property type="entry name" value="aa-tRNA-synth_II"/>
</dbReference>
<dbReference type="NCBIfam" id="TIGR00499">
    <property type="entry name" value="lysS_bact"/>
    <property type="match status" value="1"/>
</dbReference>
<accession>A0A9E7AFG6</accession>
<evidence type="ECO:0000313" key="11">
    <source>
        <dbReference type="EMBL" id="UQF79465.1"/>
    </source>
</evidence>
<evidence type="ECO:0000256" key="6">
    <source>
        <dbReference type="ARBA" id="ARBA00048573"/>
    </source>
</evidence>
<comment type="subunit">
    <text evidence="7">Homodimer.</text>
</comment>
<dbReference type="EC" id="6.1.1.6" evidence="7"/>
<proteinExistence type="inferred from homology"/>
<feature type="binding site" evidence="7">
    <location>
        <position position="463"/>
    </location>
    <ligand>
        <name>Mg(2+)</name>
        <dbReference type="ChEBI" id="CHEBI:18420"/>
        <label>2</label>
    </ligand>
</feature>
<dbReference type="Gene3D" id="3.30.930.10">
    <property type="entry name" value="Bira Bifunctional Protein, Domain 2"/>
    <property type="match status" value="1"/>
</dbReference>
<keyword evidence="2 7" id="KW-0479">Metal-binding</keyword>
<dbReference type="HAMAP" id="MF_00252">
    <property type="entry name" value="Lys_tRNA_synth_class2"/>
    <property type="match status" value="1"/>
</dbReference>
<comment type="catalytic activity">
    <reaction evidence="6 7 8">
        <text>tRNA(Lys) + L-lysine + ATP = L-lysyl-tRNA(Lys) + AMP + diphosphate</text>
        <dbReference type="Rhea" id="RHEA:20792"/>
        <dbReference type="Rhea" id="RHEA-COMP:9696"/>
        <dbReference type="Rhea" id="RHEA-COMP:9697"/>
        <dbReference type="ChEBI" id="CHEBI:30616"/>
        <dbReference type="ChEBI" id="CHEBI:32551"/>
        <dbReference type="ChEBI" id="CHEBI:33019"/>
        <dbReference type="ChEBI" id="CHEBI:78442"/>
        <dbReference type="ChEBI" id="CHEBI:78529"/>
        <dbReference type="ChEBI" id="CHEBI:456215"/>
        <dbReference type="EC" id="6.1.1.6"/>
    </reaction>
</comment>
<dbReference type="PROSITE" id="PS50862">
    <property type="entry name" value="AA_TRNA_LIGASE_II"/>
    <property type="match status" value="1"/>
</dbReference>
<reference evidence="11" key="1">
    <citation type="submission" date="2022-05" db="EMBL/GenBank/DDBJ databases">
        <title>Using nanopore sequencing to obtain complete genomes from saliva samples.</title>
        <authorList>
            <person name="Baker J.L."/>
        </authorList>
    </citation>
    <scope>NUCLEOTIDE SEQUENCE</scope>
    <source>
        <strain evidence="11">JCVI-JB-Ag32</strain>
    </source>
</reference>
<dbReference type="PRINTS" id="PR00982">
    <property type="entry name" value="TRNASYNTHLYS"/>
</dbReference>
<dbReference type="InterPro" id="IPR004365">
    <property type="entry name" value="NA-bd_OB_tRNA"/>
</dbReference>
<name>A0A9E7AFG6_9ACTO</name>
<keyword evidence="4 7" id="KW-0067">ATP-binding</keyword>
<dbReference type="Pfam" id="PF01336">
    <property type="entry name" value="tRNA_anti-codon"/>
    <property type="match status" value="1"/>
</dbReference>
<dbReference type="CDD" id="cd04322">
    <property type="entry name" value="LysRS_N"/>
    <property type="match status" value="1"/>
</dbReference>
<keyword evidence="7 8" id="KW-0460">Magnesium</keyword>
<dbReference type="PANTHER" id="PTHR42918:SF15">
    <property type="entry name" value="LYSINE--TRNA LIGASE, CHLOROPLASTIC_MITOCHONDRIAL"/>
    <property type="match status" value="1"/>
</dbReference>
<evidence type="ECO:0000256" key="2">
    <source>
        <dbReference type="ARBA" id="ARBA00022723"/>
    </source>
</evidence>